<organism evidence="1 2">
    <name type="scientific">Parenemella sanctibonifatiensis</name>
    <dbReference type="NCBI Taxonomy" id="2016505"/>
    <lineage>
        <taxon>Bacteria</taxon>
        <taxon>Bacillati</taxon>
        <taxon>Actinomycetota</taxon>
        <taxon>Actinomycetes</taxon>
        <taxon>Propionibacteriales</taxon>
        <taxon>Propionibacteriaceae</taxon>
        <taxon>Parenemella</taxon>
    </lineage>
</organism>
<dbReference type="RefSeq" id="WP_094452001.1">
    <property type="nucleotide sequence ID" value="NZ_NMVJ01000001.1"/>
</dbReference>
<evidence type="ECO:0000313" key="1">
    <source>
        <dbReference type="EMBL" id="OYN91974.1"/>
    </source>
</evidence>
<accession>A0A255EKF1</accession>
<protein>
    <submittedName>
        <fullName evidence="1">Uncharacterized protein</fullName>
    </submittedName>
</protein>
<evidence type="ECO:0000313" key="2">
    <source>
        <dbReference type="Proteomes" id="UP000216300"/>
    </source>
</evidence>
<keyword evidence="2" id="KW-1185">Reference proteome</keyword>
<comment type="caution">
    <text evidence="1">The sequence shown here is derived from an EMBL/GenBank/DDBJ whole genome shotgun (WGS) entry which is preliminary data.</text>
</comment>
<dbReference type="OrthoDB" id="10012683at2"/>
<name>A0A255EKF1_9ACTN</name>
<dbReference type="AlphaFoldDB" id="A0A255EKF1"/>
<proteinExistence type="predicted"/>
<gene>
    <name evidence="1" type="ORF">CGZ91_00105</name>
</gene>
<sequence>MERFWFVKEDRVDGVLLRHRDSRALNTLSCFVVPDGLYHVESRISVVGEIRNWQHSAFSDVSNGVQHNWIRQPHWPRDTIPSFGMLDLVGEWLVHDPHGSRLPVTVLSESQQVPTPRPVELVRQGDRITEMRGSEAGNSHRIADGIVVETEWRGNRTVLADQAPQQLPDQVAAAVADWQARVGVS</sequence>
<dbReference type="EMBL" id="NMVJ01000001">
    <property type="protein sequence ID" value="OYN91974.1"/>
    <property type="molecule type" value="Genomic_DNA"/>
</dbReference>
<dbReference type="Proteomes" id="UP000216300">
    <property type="component" value="Unassembled WGS sequence"/>
</dbReference>
<reference evidence="1 2" key="1">
    <citation type="submission" date="2017-07" db="EMBL/GenBank/DDBJ databases">
        <title>Draft whole genome sequences of clinical Proprionibacteriaceae strains.</title>
        <authorList>
            <person name="Bernier A.-M."/>
            <person name="Bernard K."/>
            <person name="Domingo M.-C."/>
        </authorList>
    </citation>
    <scope>NUCLEOTIDE SEQUENCE [LARGE SCALE GENOMIC DNA]</scope>
    <source>
        <strain evidence="1 2">NML 150081</strain>
    </source>
</reference>